<dbReference type="PRINTS" id="PR00953">
    <property type="entry name" value="TYPE3IMRPROT"/>
</dbReference>
<dbReference type="RefSeq" id="WP_066239333.1">
    <property type="nucleotide sequence ID" value="NZ_LSGP01000013.1"/>
</dbReference>
<keyword evidence="6 10" id="KW-1133">Transmembrane helix</keyword>
<reference evidence="11 12" key="1">
    <citation type="submission" date="2016-02" db="EMBL/GenBank/DDBJ databases">
        <title>Anaerosporomusa subterraneum gen. nov., sp. nov., a spore-forming obligate anaerobe isolated from saprolite.</title>
        <authorList>
            <person name="Choi J.K."/>
            <person name="Shah M."/>
            <person name="Yee N."/>
        </authorList>
    </citation>
    <scope>NUCLEOTIDE SEQUENCE [LARGE SCALE GENOMIC DNA]</scope>
    <source>
        <strain evidence="11 12">RU4</strain>
    </source>
</reference>
<feature type="transmembrane region" description="Helical" evidence="10">
    <location>
        <begin position="68"/>
        <end position="96"/>
    </location>
</feature>
<evidence type="ECO:0000313" key="11">
    <source>
        <dbReference type="EMBL" id="KYZ77281.1"/>
    </source>
</evidence>
<keyword evidence="11" id="KW-0282">Flagellum</keyword>
<dbReference type="InterPro" id="IPR006303">
    <property type="entry name" value="FliR"/>
</dbReference>
<dbReference type="GO" id="GO:0005886">
    <property type="term" value="C:plasma membrane"/>
    <property type="evidence" value="ECO:0007669"/>
    <property type="project" value="UniProtKB-SubCell"/>
</dbReference>
<dbReference type="NCBIfam" id="TIGR01400">
    <property type="entry name" value="fliR"/>
    <property type="match status" value="1"/>
</dbReference>
<protein>
    <recommendedName>
        <fullName evidence="3 9">Flagellar biosynthetic protein FliR</fullName>
    </recommendedName>
</protein>
<comment type="subcellular location">
    <subcellularLocation>
        <location evidence="10">Cell membrane</location>
        <topology evidence="10">Multi-pass membrane protein</topology>
    </subcellularLocation>
    <subcellularLocation>
        <location evidence="10">Bacterial flagellum basal body</location>
    </subcellularLocation>
</comment>
<keyword evidence="12" id="KW-1185">Reference proteome</keyword>
<evidence type="ECO:0000256" key="8">
    <source>
        <dbReference type="ARBA" id="ARBA00023143"/>
    </source>
</evidence>
<feature type="transmembrane region" description="Helical" evidence="10">
    <location>
        <begin position="212"/>
        <end position="241"/>
    </location>
</feature>
<keyword evidence="5 10" id="KW-0812">Transmembrane</keyword>
<dbReference type="AlphaFoldDB" id="A0A154BTN0"/>
<proteinExistence type="inferred from homology"/>
<dbReference type="STRING" id="1794912.AXX12_03885"/>
<evidence type="ECO:0000313" key="12">
    <source>
        <dbReference type="Proteomes" id="UP000076268"/>
    </source>
</evidence>
<dbReference type="Proteomes" id="UP000076268">
    <property type="component" value="Unassembled WGS sequence"/>
</dbReference>
<keyword evidence="7 10" id="KW-0472">Membrane</keyword>
<feature type="transmembrane region" description="Helical" evidence="10">
    <location>
        <begin position="157"/>
        <end position="174"/>
    </location>
</feature>
<dbReference type="PANTHER" id="PTHR30065:SF1">
    <property type="entry name" value="SURFACE PRESENTATION OF ANTIGENS PROTEIN SPAR"/>
    <property type="match status" value="1"/>
</dbReference>
<sequence>MDAIILLQYQLALFLLIFVRISGMLLIAPIFGSRNIPGPMKAGLSLFLTLTVLPLLAAGPGPTIPQTLIPYIFLLGSELLFGLIIGFASSLVFSAVQMTGSLLDMQVGFGVVNIFDPQVGQQVPLIGNFKYILALILFLTVNGHHVLLTAIVDSFKLVPITGIVFNGLIAEVMVDMISGIFIFAVQITIPVLAAVIITDIALGILARTMPQMNVFVVGVPAKIIVGIFVLSVTLPFFMLFLEAGLHGMYRDIYRIFTLFIR</sequence>
<dbReference type="InterPro" id="IPR002010">
    <property type="entry name" value="T3SS_IM_R"/>
</dbReference>
<dbReference type="OrthoDB" id="9807748at2"/>
<comment type="function">
    <text evidence="1 10">Role in flagellar biosynthesis.</text>
</comment>
<name>A0A154BTN0_ANASB</name>
<feature type="transmembrane region" description="Helical" evidence="10">
    <location>
        <begin position="44"/>
        <end position="62"/>
    </location>
</feature>
<evidence type="ECO:0000256" key="9">
    <source>
        <dbReference type="NCBIfam" id="TIGR01400"/>
    </source>
</evidence>
<accession>A0A154BTN0</accession>
<keyword evidence="11" id="KW-0966">Cell projection</keyword>
<dbReference type="GO" id="GO:0009425">
    <property type="term" value="C:bacterial-type flagellum basal body"/>
    <property type="evidence" value="ECO:0007669"/>
    <property type="project" value="UniProtKB-SubCell"/>
</dbReference>
<dbReference type="PANTHER" id="PTHR30065">
    <property type="entry name" value="FLAGELLAR BIOSYNTHETIC PROTEIN FLIR"/>
    <property type="match status" value="1"/>
</dbReference>
<evidence type="ECO:0000256" key="6">
    <source>
        <dbReference type="ARBA" id="ARBA00022989"/>
    </source>
</evidence>
<evidence type="ECO:0000256" key="3">
    <source>
        <dbReference type="ARBA" id="ARBA00021717"/>
    </source>
</evidence>
<evidence type="ECO:0000256" key="7">
    <source>
        <dbReference type="ARBA" id="ARBA00023136"/>
    </source>
</evidence>
<evidence type="ECO:0000256" key="5">
    <source>
        <dbReference type="ARBA" id="ARBA00022692"/>
    </source>
</evidence>
<feature type="transmembrane region" description="Helical" evidence="10">
    <location>
        <begin position="12"/>
        <end position="32"/>
    </location>
</feature>
<dbReference type="EMBL" id="LSGP01000013">
    <property type="protein sequence ID" value="KYZ77281.1"/>
    <property type="molecule type" value="Genomic_DNA"/>
</dbReference>
<evidence type="ECO:0000256" key="4">
    <source>
        <dbReference type="ARBA" id="ARBA00022475"/>
    </source>
</evidence>
<dbReference type="GO" id="GO:0006605">
    <property type="term" value="P:protein targeting"/>
    <property type="evidence" value="ECO:0007669"/>
    <property type="project" value="UniProtKB-UniRule"/>
</dbReference>
<evidence type="ECO:0000256" key="2">
    <source>
        <dbReference type="ARBA" id="ARBA00009772"/>
    </source>
</evidence>
<keyword evidence="4 10" id="KW-1003">Cell membrane</keyword>
<organism evidence="11 12">
    <name type="scientific">Anaerosporomusa subterranea</name>
    <dbReference type="NCBI Taxonomy" id="1794912"/>
    <lineage>
        <taxon>Bacteria</taxon>
        <taxon>Bacillati</taxon>
        <taxon>Bacillota</taxon>
        <taxon>Negativicutes</taxon>
        <taxon>Acetonemataceae</taxon>
        <taxon>Anaerosporomusa</taxon>
    </lineage>
</organism>
<evidence type="ECO:0000256" key="10">
    <source>
        <dbReference type="RuleBase" id="RU362071"/>
    </source>
</evidence>
<dbReference type="GO" id="GO:0044780">
    <property type="term" value="P:bacterial-type flagellum assembly"/>
    <property type="evidence" value="ECO:0007669"/>
    <property type="project" value="UniProtKB-UniRule"/>
</dbReference>
<comment type="similarity">
    <text evidence="2 10">Belongs to the FliR/MopE/SpaR family.</text>
</comment>
<feature type="transmembrane region" description="Helical" evidence="10">
    <location>
        <begin position="181"/>
        <end position="206"/>
    </location>
</feature>
<evidence type="ECO:0000256" key="1">
    <source>
        <dbReference type="ARBA" id="ARBA00002578"/>
    </source>
</evidence>
<comment type="caution">
    <text evidence="11">The sequence shown here is derived from an EMBL/GenBank/DDBJ whole genome shotgun (WGS) entry which is preliminary data.</text>
</comment>
<keyword evidence="11" id="KW-0969">Cilium</keyword>
<keyword evidence="8 10" id="KW-0975">Bacterial flagellum</keyword>
<gene>
    <name evidence="11" type="ORF">AXX12_03885</name>
</gene>
<dbReference type="Pfam" id="PF01311">
    <property type="entry name" value="Bac_export_1"/>
    <property type="match status" value="1"/>
</dbReference>